<name>A0A6J4QHT8_9ACTN</name>
<evidence type="ECO:0000313" key="2">
    <source>
        <dbReference type="EMBL" id="CAA9442448.1"/>
    </source>
</evidence>
<keyword evidence="1" id="KW-1133">Transmembrane helix</keyword>
<reference evidence="2" key="1">
    <citation type="submission" date="2020-02" db="EMBL/GenBank/DDBJ databases">
        <authorList>
            <person name="Meier V. D."/>
        </authorList>
    </citation>
    <scope>NUCLEOTIDE SEQUENCE</scope>
    <source>
        <strain evidence="2">AVDCRST_MAG01</strain>
    </source>
</reference>
<organism evidence="2">
    <name type="scientific">uncultured Rubrobacteraceae bacterium</name>
    <dbReference type="NCBI Taxonomy" id="349277"/>
    <lineage>
        <taxon>Bacteria</taxon>
        <taxon>Bacillati</taxon>
        <taxon>Actinomycetota</taxon>
        <taxon>Rubrobacteria</taxon>
        <taxon>Rubrobacterales</taxon>
        <taxon>Rubrobacteraceae</taxon>
        <taxon>environmental samples</taxon>
    </lineage>
</organism>
<proteinExistence type="predicted"/>
<keyword evidence="1" id="KW-0812">Transmembrane</keyword>
<protein>
    <submittedName>
        <fullName evidence="2">Uncharacterized protein</fullName>
    </submittedName>
</protein>
<gene>
    <name evidence="2" type="ORF">AVDCRST_MAG01-01-3776</name>
</gene>
<evidence type="ECO:0000256" key="1">
    <source>
        <dbReference type="SAM" id="Phobius"/>
    </source>
</evidence>
<sequence length="62" mass="6502">MGAPIAARPLSPKAPAIGSLGATAMFLSTLSFLLAMPGVRREEREFPAPSLERQFLAKDGGC</sequence>
<accession>A0A6J4QHT8</accession>
<dbReference type="AlphaFoldDB" id="A0A6J4QHT8"/>
<keyword evidence="1" id="KW-0472">Membrane</keyword>
<feature type="transmembrane region" description="Helical" evidence="1">
    <location>
        <begin position="16"/>
        <end position="36"/>
    </location>
</feature>
<dbReference type="EMBL" id="CADCUW010000492">
    <property type="protein sequence ID" value="CAA9442448.1"/>
    <property type="molecule type" value="Genomic_DNA"/>
</dbReference>